<evidence type="ECO:0000313" key="3">
    <source>
        <dbReference type="Proteomes" id="UP000235388"/>
    </source>
</evidence>
<proteinExistence type="predicted"/>
<sequence>MHPSSPALIPLTSHRNPSNFAPNQNQPTTTNMLHTPKQPNTTTSNSSSSGVVVPPEVWEQMQCLLSTFGPSNPINPSPSPIIRQSAPLLATSSALNEDNAFCSTLAPPFEDLEPPVKNDVPTKNQRVADWTLEPVNNTTTVDGVILDIKHYKFASGQLTV</sequence>
<name>A0A2N5SCF1_9BASI</name>
<gene>
    <name evidence="2" type="ORF">PCANC_19113</name>
</gene>
<dbReference type="Proteomes" id="UP000235388">
    <property type="component" value="Unassembled WGS sequence"/>
</dbReference>
<feature type="non-terminal residue" evidence="2">
    <location>
        <position position="160"/>
    </location>
</feature>
<keyword evidence="3" id="KW-1185">Reference proteome</keyword>
<dbReference type="AlphaFoldDB" id="A0A2N5SCF1"/>
<feature type="region of interest" description="Disordered" evidence="1">
    <location>
        <begin position="1"/>
        <end position="51"/>
    </location>
</feature>
<accession>A0A2N5SCF1</accession>
<dbReference type="EMBL" id="PGCJ01001041">
    <property type="protein sequence ID" value="PLW10900.1"/>
    <property type="molecule type" value="Genomic_DNA"/>
</dbReference>
<evidence type="ECO:0000313" key="2">
    <source>
        <dbReference type="EMBL" id="PLW10900.1"/>
    </source>
</evidence>
<evidence type="ECO:0000256" key="1">
    <source>
        <dbReference type="SAM" id="MobiDB-lite"/>
    </source>
</evidence>
<organism evidence="2 3">
    <name type="scientific">Puccinia coronata f. sp. avenae</name>
    <dbReference type="NCBI Taxonomy" id="200324"/>
    <lineage>
        <taxon>Eukaryota</taxon>
        <taxon>Fungi</taxon>
        <taxon>Dikarya</taxon>
        <taxon>Basidiomycota</taxon>
        <taxon>Pucciniomycotina</taxon>
        <taxon>Pucciniomycetes</taxon>
        <taxon>Pucciniales</taxon>
        <taxon>Pucciniaceae</taxon>
        <taxon>Puccinia</taxon>
    </lineage>
</organism>
<protein>
    <submittedName>
        <fullName evidence="2">Uncharacterized protein</fullName>
    </submittedName>
</protein>
<comment type="caution">
    <text evidence="2">The sequence shown here is derived from an EMBL/GenBank/DDBJ whole genome shotgun (WGS) entry which is preliminary data.</text>
</comment>
<feature type="compositionally biased region" description="Low complexity" evidence="1">
    <location>
        <begin position="40"/>
        <end position="49"/>
    </location>
</feature>
<reference evidence="2 3" key="1">
    <citation type="submission" date="2017-11" db="EMBL/GenBank/DDBJ databases">
        <title>De novo assembly and phasing of dikaryotic genomes from two isolates of Puccinia coronata f. sp. avenae, the causal agent of oat crown rust.</title>
        <authorList>
            <person name="Miller M.E."/>
            <person name="Zhang Y."/>
            <person name="Omidvar V."/>
            <person name="Sperschneider J."/>
            <person name="Schwessinger B."/>
            <person name="Raley C."/>
            <person name="Palmer J.M."/>
            <person name="Garnica D."/>
            <person name="Upadhyaya N."/>
            <person name="Rathjen J."/>
            <person name="Taylor J.M."/>
            <person name="Park R.F."/>
            <person name="Dodds P.N."/>
            <person name="Hirsch C.D."/>
            <person name="Kianian S.F."/>
            <person name="Figueroa M."/>
        </authorList>
    </citation>
    <scope>NUCLEOTIDE SEQUENCE [LARGE SCALE GENOMIC DNA]</scope>
    <source>
        <strain evidence="2">12NC29</strain>
    </source>
</reference>
<feature type="compositionally biased region" description="Polar residues" evidence="1">
    <location>
        <begin position="13"/>
        <end position="39"/>
    </location>
</feature>